<gene>
    <name evidence="14" type="ORF">pdam_00006100</name>
</gene>
<keyword evidence="3" id="KW-0732">Signal</keyword>
<dbReference type="InterPro" id="IPR036116">
    <property type="entry name" value="FN3_sf"/>
</dbReference>
<feature type="domain" description="Fibronectin type-III" evidence="13">
    <location>
        <begin position="3883"/>
        <end position="3979"/>
    </location>
</feature>
<evidence type="ECO:0000256" key="2">
    <source>
        <dbReference type="ARBA" id="ARBA00022692"/>
    </source>
</evidence>
<dbReference type="PROSITE" id="PS50835">
    <property type="entry name" value="IG_LIKE"/>
    <property type="match status" value="1"/>
</dbReference>
<dbReference type="SMART" id="SM00409">
    <property type="entry name" value="IG"/>
    <property type="match status" value="2"/>
</dbReference>
<evidence type="ECO:0000256" key="10">
    <source>
        <dbReference type="SAM" id="Phobius"/>
    </source>
</evidence>
<dbReference type="InterPro" id="IPR007110">
    <property type="entry name" value="Ig-like_dom"/>
</dbReference>
<dbReference type="InterPro" id="IPR013783">
    <property type="entry name" value="Ig-like_fold"/>
</dbReference>
<feature type="domain" description="Fibronectin type-III" evidence="13">
    <location>
        <begin position="3983"/>
        <end position="4078"/>
    </location>
</feature>
<dbReference type="PROSITE" id="PS01285">
    <property type="entry name" value="FA58C_1"/>
    <property type="match status" value="1"/>
</dbReference>
<feature type="domain" description="Fibronectin type-III" evidence="13">
    <location>
        <begin position="2354"/>
        <end position="2450"/>
    </location>
</feature>
<sequence length="4557" mass="498362">MAKVVFDGNKGRNDIVKRSLNKYANARYIRFQPTTYSGYKGLRVEVYGIRVIRVPSQAPSSFTLTASSSTSITASWQLPSGIARQGKIRGFKLFFRKKGSAGSVTTLTINSGATLSSIVTGLDEYTEYEFQVLAFTSAGDGPKSSLKVQRTMEDAPSQPPSNFIVTAITSTIMRASWQLPPVGSRNGIITGFKLFFKRKSSLGAATVTTINSGSANTKDVTGLVKYTEYEFQMLAYTSAGDGPKSSSLVERTLKEGDCVELDLGMEGAKIQDNKITASSEQSANTPAKNGRLNYTSGSSWCAGTSDTNPHLQIDLQTLHIICAVSTQGNSKADQWVKTYKLQLSTDGTTWTDYKEGGQVKVLDGNVNRNSVVKHTVYGVLTRYLRFLPQTHQGGVCMRTEVFGVTQKPRCSMQAIGVARTGTIPDSSFSSSSRFNSAYAAKYGRLTGARSWAPNGNNNANDYLQIDLLFEYVICAVATQGNPRANEWTTKYKLQSSLKDTNFLTYQENSVYKVFNGNSGKNDIVKQSLNEFVSAKYIRFQPTAFSGYKGLRVEVYGVRVAQVPSQPPGNFAVIAKSSTSITASWQLPPEYARHGIITGFKLFYKERGSQASATHLTIRNGATLSRVVTGLEKYTFYEFNVLAFTSHGDGPKSSSEVKRTMEDVPSQAPGNFSVTAISSSIITTSWQLPPANSRHGIITGFKLFYKKKSFSGLATMFTVNDGSLRNKTVTGLDKYTEYEFQVLAFTSVGDGPNSSVEVTRTKEDAPSSAPTNFTVTASSPNIITASWQFPPADSRNGIITGYKLFHKRKNSGAPADIITINSGATHTTNVSGLIKYTEYEFQVLAFTSVGDGPKSSVKVIRTVGDVPTTAPSNFVVTASSSTSITASWNLPPAGSRHGLITGFKLFYKERGSSGSATLMSINSGATFSKIVTGLDKYTEYEFQVLAFTSVGDGPKSSVKVERTMEDAPSKPPRSFTVTASSSTSIRASWQLPPADSRYGIITGFKLYYKKKGSLGLAAMVTINNETIRVEDVFGLEKYTEYEFQVLAFTSAGDGPKSSVLVERTNEDAPSKAPLNLSVIATSSTSVIASWQLPPADSRHGIITGYKLFYKIRGSIGAPTILSISSVYSGAKQRRTIKGLAKYTEYEFQVLAFTSTGDGPKSLFEVGRTLEDVPSQAPSNFTVVVSSSISVTASWKLPPKSSRNGIITGFKLFYKEKSLSGLATTLRINDGASRNKTVTGLDKYTEYEFQVLAFTSVGDGPNSSVKTGRTMEDVPSKTPLNFTVAANSSTTIMASWQLPPANSRNGIIKGFKLFYQEKSSAGSATSLTIDSRSTLKRVFTGLDKYTEYEFQVLAFTSAGDGPKSSVIVERTMEDVPSKAPRNFTIIVLSSTSITASWQLPPADSRNGIITGFKLFYKKRGFVMFPSTITITNETTRSRNIGGLEKYTEYEFQVLAFTLVGDGENSSVVVERTNEDVPSYAPVNFTLAPRDSTSITALWQLPPPGSRHGIILGFKLFYRKTGSLRLQTVLSIRNRTTRTVPVTGLDKNTEYEFQVLAFTSVGDGPKSSVEVERTKEDVPSTAPSNLTVIVNNSTTVTASWRLPPEIARNGIIRGFRLLYKKKDSGGLPAILNISNGTIHSQVVTGLDKYSEYEFQVVAFTSVGDGPKSSVVVKRTKEDVPSQAPANLTLTSSSSTSITASWQLPSVNFRNGIIRGFKLFYKMKYFPGKQAVLTILNGTSLSKEFIGLAKYTEYEASILAFTSVGDGPKSELPPADSRNGIVRGFRLFYKKKDSVGLQTLVSVENGTTRNKLVIGLDKYTVYEFQVLAFTSVGDGMNSSIVEERTKEDVPFIAPSNLTVTVINSSSVTAYWQLQPEISSNGIIRGFKLFYRKNSSVGLPSILTIKNGTIHSQDITGLDKYTKYEFQVLAFTSVGDGPKSAVLVERTREDVPSQAPANFTVTSTSSTSITAAWLLPPMDSRNGIITGFKLFYWKKGSAGKETKQIVENGTSRSNTLTGLDKYTEYEFELLAFTSVGDGPKSLVKVARTNEDVPSRAPGNFTLTPASSTSMRASWELPPEQSRHGIITGFKLFFKLKDSAGLQTLVTITNGTDRSKVVAGLDKYTEYEFRVLAFNSVGDGPKSSVRIERTNEDVPYTAPRNLTVIASNSTSVTASWQLPPEIGRNGVIRGLKVMYRKISSAALLRILTINNGTIETEDVTGLDKYTQYEFQVLAFTSVGDGPRSSVVVERTKEDVPSQAPANFTVTSSNSTSITVFWQLPPADSRNGIISGYKLFFKKKGSAERSTSLTISNGTTHYKKLTGLDKYTEYAFQLLAFTAVGDGPKSSIKFGETNEDAPSKPPSNFTVKTISSTSIAASWQLPPVDSRHGIIIGFKLYYKKRGIPRLETSITIKNGRARSKPVTGLAKFTEYELQVLAFTSVGDGPKSSIRVERTKEDAPSQAPSNFSLIVRSSTAITVSWQLPPADSRNGFITGFKIFYKKKNSTTLPASITVRNGTTESDDVIGLEKYTEYEFQVLAFTSVGDGPKSNVRIKRTKEDVPSKSPSNFTVAASSSSSITASWQLPPKDSRNGIVRGFKLYYKKRGYTGLPNTLIIGNETICTKAVIGLEKYTEYEFQVLAFTSIGDGPNSSAEVATTKEDAPSKAPTNFSVTASNSTSITAYWQLPPADSRNGIITGFKLFFKKRGSAGLPVALTISNGQINFKRVNGLDKYSEYECQVLAFTTIGDGPRSAVVVESTMEDVPSQPPRNFSVTANSSTSVTASWQLPSVESRHGVIIGFKLSYKKKDSVATPNILNITNGSVESKEITGLDKYTEYEFQVLAFTSVGDGPKSPVLDRRTKEDVPSESPDNFTVVVSSSTSITASWQLPPSDAMNGIITGFKLFFKKKELIDPPIVLTINNRTSRHQRFTGLDEYTEYKFQILAFTSVGDGPNSSVQVKRTLEDVPSGSPTNFTVTASSSTSITASWQLPPADSRNGIMVGFKLFYKRKSPGEAATMVIINNGTASTKDVTVLAKYTEYEFQILVFTSVGDGPNSSVKIERTREDVPSKAPSNFTVTASSSTNITTSWQLPPEDARNGIVRGFKLYYKKRGSIGFPITLTIRNQTIRTKDVIGLDKYTEYEFQVLAFTSVGDGPKSSTEVARTKADVPSRAPRNFSLKASNSTSITAYWQLPPADSRNGIITGFKLFFKKQGSAGLLAALALSNGQIRFKHVTGLHKYSWYEFQVLAFTSVGDGPRSSVVVERTTEDGISISLVYWFITFISPSQPPRNLSLTPSSSTSVTASWQLPSVESRHGVLIGFKLSYKEKVSLATQVILNITNGTVETKDISGLKKYTEYEFQVLAFTSAGDGPKSSVVVVRTNEDVPSRSPDNFTLVVRSSISITASWQLPPVHARNGIIRGFKLFYKKKGSIDPPITLTIRNSTSRYAMVTGLNVYTEYEFQILAFTSVGDGLNSSLEVKRTAEEVPSKAPENFTVTECRSTSITAYWQLPPADSRNGIIAGFKLFYKRKDSVASPTIIILNNGKIHAENVTELDEFTEYEFQVLAFTSVGDGPKSSLELAKTAEDVPSSAPINFTLSANSSTSITARWQLPPVDSRNGIITGFKLFCKKRNTTLEPTSFTIHNRTTNTKVVAKLDEDTEYEFQVLAFTSVGDGPKSSVEVERTREDVPTGSPGNFTLTASSSTSIMASWKLPPVDLRNGIIKGFKLFYIRKSSRAPATIIITNNGTINAKDVTGLDKYTEYEFQVLAFTFVGDGPNSSVEIIRTKEDVPSKPPRNFSVTASSSTSVKASWQLPLAKFRNGIITGHKLLYKKKDSASSVTMRIIYNASIHTEDITGLDKYTEYEFQALAFTSVGDGPKSSLHVERTKEDVPSKAPANLSVTSNSPTSITISWQPPPKKERHGIIKGFKLYYRERSSEGTTTIVTINSEVTLSKVVNGLFKYTEYEFQVSAFTSVGDGPKSVVKIERTKEDAPSSPLSFSYKELAPNNFHGPRINLTWSRPAESNGIIRNYIVFYANQEGETKQSVGGDTFSYLVDVLGGVTYHFYIGAVTVKPGQNASLSVKTNEYEPSHGPENVSSIEVDYTKYQITWNSLTRQVANGFVKMYQVRLDLKESCTSFHTSFNSTFNTSKTEILLSSLSMCTRYKVSVRAFTEAGPGPYSQSLAIQTLGTIWSLEKPSPPAFSSNFSDGGIKAKITLPNFPGSAKFFQVIVITYWSNYDGVVNPPSDFSTQELMTYEEAHKSLLPAAYVTFQFGGNDFYKHQEFTVGDGVQSSNKIRSKRSNGEEYYYNKPLHPNTNYRVFLRAFVSETLYTSSSFIVLKTKGTVRFLYRSTRTRYNMFMTDKPVVKELPERTTIIVGELAELTCEAHGDPKPSVTWSKDGDTSISRATFNNDGHILVIRDVITRDSGLYECTASNMFGASHSATTLVVTENQSIFLIVVIAFSCVVFVLLAIICGMGCKLRKAKLRLNDAKKKADSTIFDDIGPPVSSFDELTASPKSCLQLKPMSSEGQSPAFPDPQALQFENKAFGHQNIGFAKESQGKEIGDTGC</sequence>
<comment type="subcellular location">
    <subcellularLocation>
        <location evidence="1">Membrane</location>
    </subcellularLocation>
</comment>
<dbReference type="InterPro" id="IPR000421">
    <property type="entry name" value="FA58C"/>
</dbReference>
<dbReference type="Gene3D" id="2.60.120.260">
    <property type="entry name" value="Galactose-binding domain-like"/>
    <property type="match status" value="3"/>
</dbReference>
<feature type="domain" description="Fibronectin type-III" evidence="13">
    <location>
        <begin position="2051"/>
        <end position="2147"/>
    </location>
</feature>
<dbReference type="PANTHER" id="PTHR44170:SF54">
    <property type="entry name" value="FI24025P1"/>
    <property type="match status" value="1"/>
</dbReference>
<feature type="domain" description="Fibronectin type-III" evidence="13">
    <location>
        <begin position="2758"/>
        <end position="2854"/>
    </location>
</feature>
<feature type="domain" description="Fibronectin type-III" evidence="13">
    <location>
        <begin position="3479"/>
        <end position="3575"/>
    </location>
</feature>
<dbReference type="PROSITE" id="PS50022">
    <property type="entry name" value="FA58C_3"/>
    <property type="match status" value="3"/>
</dbReference>
<feature type="domain" description="Fibronectin type-III" evidence="13">
    <location>
        <begin position="2960"/>
        <end position="3056"/>
    </location>
</feature>
<feature type="domain" description="Fibronectin type-III" evidence="13">
    <location>
        <begin position="3277"/>
        <end position="3373"/>
    </location>
</feature>
<feature type="domain" description="Fibronectin type-III" evidence="13">
    <location>
        <begin position="2657"/>
        <end position="2753"/>
    </location>
</feature>
<evidence type="ECO:0000256" key="9">
    <source>
        <dbReference type="SAM" id="MobiDB-lite"/>
    </source>
</evidence>
<dbReference type="SMART" id="SM00408">
    <property type="entry name" value="IGc2"/>
    <property type="match status" value="1"/>
</dbReference>
<dbReference type="FunFam" id="2.60.120.260:FF:000016">
    <property type="entry name" value="Contactin-associated protein-like 4 isoform 1"/>
    <property type="match status" value="2"/>
</dbReference>
<dbReference type="GO" id="GO:0016020">
    <property type="term" value="C:membrane"/>
    <property type="evidence" value="ECO:0007669"/>
    <property type="project" value="UniProtKB-SubCell"/>
</dbReference>
<feature type="domain" description="Fibronectin type-III" evidence="13">
    <location>
        <begin position="4080"/>
        <end position="4178"/>
    </location>
</feature>
<dbReference type="SUPFAM" id="SSF48726">
    <property type="entry name" value="Immunoglobulin"/>
    <property type="match status" value="1"/>
</dbReference>
<feature type="domain" description="Fibronectin type-III" evidence="13">
    <location>
        <begin position="970"/>
        <end position="1066"/>
    </location>
</feature>
<feature type="domain" description="Fibronectin type-III" evidence="13">
    <location>
        <begin position="3378"/>
        <end position="3474"/>
    </location>
</feature>
<dbReference type="Proteomes" id="UP000275408">
    <property type="component" value="Unassembled WGS sequence"/>
</dbReference>
<reference evidence="14 15" key="1">
    <citation type="journal article" date="2018" name="Sci. Rep.">
        <title>Comparative analysis of the Pocillopora damicornis genome highlights role of immune system in coral evolution.</title>
        <authorList>
            <person name="Cunning R."/>
            <person name="Bay R.A."/>
            <person name="Gillette P."/>
            <person name="Baker A.C."/>
            <person name="Traylor-Knowles N."/>
        </authorList>
    </citation>
    <scope>NUCLEOTIDE SEQUENCE [LARGE SCALE GENOMIC DNA]</scope>
    <source>
        <strain evidence="14">RSMAS</strain>
        <tissue evidence="14">Whole animal</tissue>
    </source>
</reference>
<dbReference type="FunFam" id="2.60.40.10:FF:000093">
    <property type="entry name" value="Down syndrome cell adhesion molecule, isoform B"/>
    <property type="match status" value="3"/>
</dbReference>
<dbReference type="FunFam" id="2.60.40.10:FF:000032">
    <property type="entry name" value="palladin isoform X1"/>
    <property type="match status" value="1"/>
</dbReference>
<proteinExistence type="predicted"/>
<feature type="domain" description="Fibronectin type-III" evidence="13">
    <location>
        <begin position="566"/>
        <end position="662"/>
    </location>
</feature>
<dbReference type="PANTHER" id="PTHR44170">
    <property type="entry name" value="PROTEIN SIDEKICK"/>
    <property type="match status" value="1"/>
</dbReference>
<dbReference type="InterPro" id="IPR003599">
    <property type="entry name" value="Ig_sub"/>
</dbReference>
<feature type="domain" description="Fibronectin type-III" evidence="13">
    <location>
        <begin position="1478"/>
        <end position="1574"/>
    </location>
</feature>
<comment type="caution">
    <text evidence="14">The sequence shown here is derived from an EMBL/GenBank/DDBJ whole genome shotgun (WGS) entry which is preliminary data.</text>
</comment>
<dbReference type="InterPro" id="IPR003961">
    <property type="entry name" value="FN3_dom"/>
</dbReference>
<dbReference type="CDD" id="cd00057">
    <property type="entry name" value="FA58C"/>
    <property type="match status" value="2"/>
</dbReference>
<feature type="compositionally biased region" description="Polar residues" evidence="9">
    <location>
        <begin position="3887"/>
        <end position="3901"/>
    </location>
</feature>
<dbReference type="FunFam" id="2.60.40.10:FF:000551">
    <property type="entry name" value="Protogenin A"/>
    <property type="match status" value="1"/>
</dbReference>
<feature type="domain" description="Fibronectin type-III" evidence="13">
    <location>
        <begin position="2556"/>
        <end position="2652"/>
    </location>
</feature>
<keyword evidence="5 10" id="KW-1133">Transmembrane helix</keyword>
<dbReference type="SUPFAM" id="SSF49265">
    <property type="entry name" value="Fibronectin type III"/>
    <property type="match status" value="21"/>
</dbReference>
<dbReference type="InterPro" id="IPR003598">
    <property type="entry name" value="Ig_sub2"/>
</dbReference>
<dbReference type="InterPro" id="IPR008979">
    <property type="entry name" value="Galactose-bd-like_sf"/>
</dbReference>
<evidence type="ECO:0000256" key="6">
    <source>
        <dbReference type="ARBA" id="ARBA00023136"/>
    </source>
</evidence>
<dbReference type="GO" id="GO:0098609">
    <property type="term" value="P:cell-cell adhesion"/>
    <property type="evidence" value="ECO:0007669"/>
    <property type="project" value="TreeGrafter"/>
</dbReference>
<evidence type="ECO:0008006" key="16">
    <source>
        <dbReference type="Google" id="ProtNLM"/>
    </source>
</evidence>
<evidence type="ECO:0000313" key="15">
    <source>
        <dbReference type="Proteomes" id="UP000275408"/>
    </source>
</evidence>
<keyword evidence="7" id="KW-1015">Disulfide bond</keyword>
<feature type="domain" description="Fibronectin type-III" evidence="13">
    <location>
        <begin position="1071"/>
        <end position="1170"/>
    </location>
</feature>
<accession>A0A3M6TE33</accession>
<keyword evidence="6 10" id="KW-0472">Membrane</keyword>
<dbReference type="InterPro" id="IPR013098">
    <property type="entry name" value="Ig_I-set"/>
</dbReference>
<feature type="region of interest" description="Disordered" evidence="9">
    <location>
        <begin position="3876"/>
        <end position="3906"/>
    </location>
</feature>
<dbReference type="FunFam" id="2.60.40.10:FF:000028">
    <property type="entry name" value="Neuronal cell adhesion molecule"/>
    <property type="match status" value="29"/>
</dbReference>
<feature type="domain" description="Fibronectin type-III" evidence="13">
    <location>
        <begin position="1849"/>
        <end position="1945"/>
    </location>
</feature>
<evidence type="ECO:0000259" key="12">
    <source>
        <dbReference type="PROSITE" id="PS50835"/>
    </source>
</evidence>
<evidence type="ECO:0000313" key="14">
    <source>
        <dbReference type="EMBL" id="RMX39559.1"/>
    </source>
</evidence>
<feature type="domain" description="Fibronectin type-III" evidence="13">
    <location>
        <begin position="3782"/>
        <end position="3878"/>
    </location>
</feature>
<evidence type="ECO:0000256" key="5">
    <source>
        <dbReference type="ARBA" id="ARBA00022989"/>
    </source>
</evidence>
<feature type="domain" description="Fibronectin type-III" evidence="13">
    <location>
        <begin position="159"/>
        <end position="256"/>
    </location>
</feature>
<feature type="domain" description="Fibronectin type-III" evidence="13">
    <location>
        <begin position="667"/>
        <end position="763"/>
    </location>
</feature>
<feature type="domain" description="Fibronectin type-III" evidence="13">
    <location>
        <begin position="1377"/>
        <end position="1473"/>
    </location>
</feature>
<organism evidence="14 15">
    <name type="scientific">Pocillopora damicornis</name>
    <name type="common">Cauliflower coral</name>
    <name type="synonym">Millepora damicornis</name>
    <dbReference type="NCBI Taxonomy" id="46731"/>
    <lineage>
        <taxon>Eukaryota</taxon>
        <taxon>Metazoa</taxon>
        <taxon>Cnidaria</taxon>
        <taxon>Anthozoa</taxon>
        <taxon>Hexacorallia</taxon>
        <taxon>Scleractinia</taxon>
        <taxon>Astrocoeniina</taxon>
        <taxon>Pocilloporidae</taxon>
        <taxon>Pocillopora</taxon>
    </lineage>
</organism>
<feature type="domain" description="F5/8 type C" evidence="11">
    <location>
        <begin position="1"/>
        <end position="49"/>
    </location>
</feature>
<feature type="domain" description="Fibronectin type-III" evidence="13">
    <location>
        <begin position="3162"/>
        <end position="3259"/>
    </location>
</feature>
<feature type="domain" description="Fibronectin type-III" evidence="13">
    <location>
        <begin position="1950"/>
        <end position="2046"/>
    </location>
</feature>
<dbReference type="SMART" id="SM00060">
    <property type="entry name" value="FN3"/>
    <property type="match status" value="39"/>
</dbReference>
<dbReference type="Pfam" id="PF00754">
    <property type="entry name" value="F5_F8_type_C"/>
    <property type="match status" value="2"/>
</dbReference>
<dbReference type="CDD" id="cd00063">
    <property type="entry name" value="FN3"/>
    <property type="match status" value="37"/>
</dbReference>
<keyword evidence="8" id="KW-0393">Immunoglobulin domain</keyword>
<evidence type="ECO:0000256" key="7">
    <source>
        <dbReference type="ARBA" id="ARBA00023157"/>
    </source>
</evidence>
<feature type="domain" description="Fibronectin type-III" evidence="13">
    <location>
        <begin position="3580"/>
        <end position="3676"/>
    </location>
</feature>
<feature type="domain" description="Fibronectin type-III" evidence="13">
    <location>
        <begin position="1579"/>
        <end position="1675"/>
    </location>
</feature>
<evidence type="ECO:0000256" key="8">
    <source>
        <dbReference type="ARBA" id="ARBA00023319"/>
    </source>
</evidence>
<dbReference type="Gene3D" id="2.60.40.10">
    <property type="entry name" value="Immunoglobulins"/>
    <property type="match status" value="39"/>
</dbReference>
<feature type="transmembrane region" description="Helical" evidence="10">
    <location>
        <begin position="4443"/>
        <end position="4467"/>
    </location>
</feature>
<feature type="domain" description="F5/8 type C" evidence="11">
    <location>
        <begin position="258"/>
        <end position="404"/>
    </location>
</feature>
<dbReference type="PROSITE" id="PS50853">
    <property type="entry name" value="FN3"/>
    <property type="match status" value="37"/>
</dbReference>
<dbReference type="Pfam" id="PF07679">
    <property type="entry name" value="I-set"/>
    <property type="match status" value="1"/>
</dbReference>
<feature type="domain" description="Fibronectin type-III" evidence="13">
    <location>
        <begin position="3681"/>
        <end position="3777"/>
    </location>
</feature>
<feature type="domain" description="Fibronectin type-III" evidence="13">
    <location>
        <begin position="1175"/>
        <end position="1271"/>
    </location>
</feature>
<feature type="domain" description="Fibronectin type-III" evidence="13">
    <location>
        <begin position="1276"/>
        <end position="1372"/>
    </location>
</feature>
<keyword evidence="4" id="KW-0677">Repeat</keyword>
<feature type="domain" description="Fibronectin type-III" evidence="13">
    <location>
        <begin position="1680"/>
        <end position="1776"/>
    </location>
</feature>
<evidence type="ECO:0000259" key="11">
    <source>
        <dbReference type="PROSITE" id="PS50022"/>
    </source>
</evidence>
<name>A0A3M6TE33_POCDA</name>
<dbReference type="SMART" id="SM00231">
    <property type="entry name" value="FA58C"/>
    <property type="match status" value="2"/>
</dbReference>
<dbReference type="SUPFAM" id="SSF49785">
    <property type="entry name" value="Galactose-binding domain-like"/>
    <property type="match status" value="3"/>
</dbReference>
<feature type="domain" description="Fibronectin type-III" evidence="13">
    <location>
        <begin position="2152"/>
        <end position="2248"/>
    </location>
</feature>
<protein>
    <recommendedName>
        <fullName evidence="16">Protein-tyrosine-phosphatase</fullName>
    </recommendedName>
</protein>
<evidence type="ECO:0000259" key="13">
    <source>
        <dbReference type="PROSITE" id="PS50853"/>
    </source>
</evidence>
<feature type="domain" description="Fibronectin type-III" evidence="13">
    <location>
        <begin position="58"/>
        <end position="154"/>
    </location>
</feature>
<evidence type="ECO:0000256" key="4">
    <source>
        <dbReference type="ARBA" id="ARBA00022737"/>
    </source>
</evidence>
<keyword evidence="15" id="KW-1185">Reference proteome</keyword>
<evidence type="ECO:0000256" key="3">
    <source>
        <dbReference type="ARBA" id="ARBA00022729"/>
    </source>
</evidence>
<evidence type="ECO:0000256" key="1">
    <source>
        <dbReference type="ARBA" id="ARBA00004370"/>
    </source>
</evidence>
<feature type="domain" description="Fibronectin type-III" evidence="13">
    <location>
        <begin position="2455"/>
        <end position="2551"/>
    </location>
</feature>
<dbReference type="EMBL" id="RCHS01003809">
    <property type="protein sequence ID" value="RMX39559.1"/>
    <property type="molecule type" value="Genomic_DNA"/>
</dbReference>
<dbReference type="OrthoDB" id="8923679at2759"/>
<keyword evidence="2 10" id="KW-0812">Transmembrane</keyword>
<feature type="domain" description="Fibronectin type-III" evidence="13">
    <location>
        <begin position="768"/>
        <end position="864"/>
    </location>
</feature>
<feature type="domain" description="Fibronectin type-III" evidence="13">
    <location>
        <begin position="3061"/>
        <end position="3157"/>
    </location>
</feature>
<dbReference type="InterPro" id="IPR036179">
    <property type="entry name" value="Ig-like_dom_sf"/>
</dbReference>
<dbReference type="Pfam" id="PF00041">
    <property type="entry name" value="fn3"/>
    <property type="match status" value="36"/>
</dbReference>
<dbReference type="STRING" id="46731.A0A3M6TE33"/>
<feature type="domain" description="Fibronectin type-III" evidence="13">
    <location>
        <begin position="869"/>
        <end position="965"/>
    </location>
</feature>
<feature type="domain" description="Ig-like" evidence="12">
    <location>
        <begin position="4352"/>
        <end position="4438"/>
    </location>
</feature>
<feature type="domain" description="Fibronectin type-III" evidence="13">
    <location>
        <begin position="2859"/>
        <end position="2955"/>
    </location>
</feature>
<feature type="domain" description="F5/8 type C" evidence="11">
    <location>
        <begin position="410"/>
        <end position="557"/>
    </location>
</feature>
<feature type="domain" description="Fibronectin type-III" evidence="13">
    <location>
        <begin position="2253"/>
        <end position="2349"/>
    </location>
</feature>